<protein>
    <recommendedName>
        <fullName evidence="5">Transmembrane protein (Alph_Pro_TM)</fullName>
    </recommendedName>
</protein>
<proteinExistence type="predicted"/>
<dbReference type="OrthoDB" id="9815212at2"/>
<feature type="chain" id="PRO_5011526304" description="Transmembrane protein (Alph_Pro_TM)" evidence="2">
    <location>
        <begin position="18"/>
        <end position="251"/>
    </location>
</feature>
<dbReference type="EMBL" id="FOJU01000009">
    <property type="protein sequence ID" value="SFB17970.1"/>
    <property type="molecule type" value="Genomic_DNA"/>
</dbReference>
<keyword evidence="1" id="KW-0472">Membrane</keyword>
<evidence type="ECO:0000313" key="3">
    <source>
        <dbReference type="EMBL" id="SFB17970.1"/>
    </source>
</evidence>
<dbReference type="Proteomes" id="UP000198796">
    <property type="component" value="Unassembled WGS sequence"/>
</dbReference>
<keyword evidence="1" id="KW-0812">Transmembrane</keyword>
<feature type="transmembrane region" description="Helical" evidence="1">
    <location>
        <begin position="225"/>
        <end position="249"/>
    </location>
</feature>
<dbReference type="AlphaFoldDB" id="A0A1I0Z026"/>
<keyword evidence="2" id="KW-0732">Signal</keyword>
<reference evidence="3 4" key="1">
    <citation type="submission" date="2016-10" db="EMBL/GenBank/DDBJ databases">
        <authorList>
            <person name="de Groot N.N."/>
        </authorList>
    </citation>
    <scope>NUCLEOTIDE SEQUENCE [LARGE SCALE GENOMIC DNA]</scope>
    <source>
        <strain evidence="3 4">DSM 29316</strain>
    </source>
</reference>
<dbReference type="STRING" id="871651.SAMN05421688_3453"/>
<keyword evidence="4" id="KW-1185">Reference proteome</keyword>
<dbReference type="Pfam" id="PF09608">
    <property type="entry name" value="Alph_Pro_TM"/>
    <property type="match status" value="1"/>
</dbReference>
<keyword evidence="1" id="KW-1133">Transmembrane helix</keyword>
<dbReference type="RefSeq" id="WP_092066962.1">
    <property type="nucleotide sequence ID" value="NZ_FOJU01000009.1"/>
</dbReference>
<evidence type="ECO:0000256" key="2">
    <source>
        <dbReference type="SAM" id="SignalP"/>
    </source>
</evidence>
<feature type="signal peptide" evidence="2">
    <location>
        <begin position="1"/>
        <end position="17"/>
    </location>
</feature>
<gene>
    <name evidence="3" type="ORF">SAMN05421688_3453</name>
</gene>
<evidence type="ECO:0000256" key="1">
    <source>
        <dbReference type="SAM" id="Phobius"/>
    </source>
</evidence>
<organism evidence="3 4">
    <name type="scientific">Poseidonocella pacifica</name>
    <dbReference type="NCBI Taxonomy" id="871651"/>
    <lineage>
        <taxon>Bacteria</taxon>
        <taxon>Pseudomonadati</taxon>
        <taxon>Pseudomonadota</taxon>
        <taxon>Alphaproteobacteria</taxon>
        <taxon>Rhodobacterales</taxon>
        <taxon>Roseobacteraceae</taxon>
        <taxon>Poseidonocella</taxon>
    </lineage>
</organism>
<accession>A0A1I0Z026</accession>
<sequence length="251" mass="27997">MVRILLLALCFALPASAAEEVVLGLSRDRVSITAFFDGSEILVFGAVKRDEPIPEERLEVIITVEGPREPLVIRRKERRFGIWVNTESVEVASAPSFYAVASTAPLVVAMSEEEDLRSRVSIYNAIRTVSAAPEGTDTARFIDALVRIRLREGLYQRRPYHVVLDEQTLFRTSVQLPANISEGGYETRIFLTRQGEIVHQFKTVIDVQKVGLERFLFSLSREQPFVYGIMAVGIALVAGWGASAGFALLRR</sequence>
<name>A0A1I0Z026_9RHOB</name>
<dbReference type="InterPro" id="IPR019088">
    <property type="entry name" value="CHP02186-rel_TM"/>
</dbReference>
<evidence type="ECO:0008006" key="5">
    <source>
        <dbReference type="Google" id="ProtNLM"/>
    </source>
</evidence>
<evidence type="ECO:0000313" key="4">
    <source>
        <dbReference type="Proteomes" id="UP000198796"/>
    </source>
</evidence>